<dbReference type="AlphaFoldDB" id="A0A1L7XL77"/>
<dbReference type="OrthoDB" id="3565198at2759"/>
<dbReference type="EMBL" id="FJOG01000033">
    <property type="protein sequence ID" value="CZR65773.1"/>
    <property type="molecule type" value="Genomic_DNA"/>
</dbReference>
<dbReference type="Proteomes" id="UP000184330">
    <property type="component" value="Unassembled WGS sequence"/>
</dbReference>
<evidence type="ECO:0000313" key="1">
    <source>
        <dbReference type="EMBL" id="CZR65773.1"/>
    </source>
</evidence>
<proteinExistence type="predicted"/>
<gene>
    <name evidence="1" type="ORF">PAC_15673</name>
</gene>
<reference evidence="1 2" key="1">
    <citation type="submission" date="2016-03" db="EMBL/GenBank/DDBJ databases">
        <authorList>
            <person name="Ploux O."/>
        </authorList>
    </citation>
    <scope>NUCLEOTIDE SEQUENCE [LARGE SCALE GENOMIC DNA]</scope>
    <source>
        <strain evidence="1 2">UAMH 11012</strain>
    </source>
</reference>
<name>A0A1L7XL77_9HELO</name>
<accession>A0A1L7XL77</accession>
<protein>
    <submittedName>
        <fullName evidence="1">Uncharacterized protein</fullName>
    </submittedName>
</protein>
<dbReference type="PANTHER" id="PTHR42085:SF2">
    <property type="entry name" value="F-BOX DOMAIN-CONTAINING PROTEIN"/>
    <property type="match status" value="1"/>
</dbReference>
<dbReference type="PANTHER" id="PTHR42085">
    <property type="entry name" value="F-BOX DOMAIN-CONTAINING PROTEIN"/>
    <property type="match status" value="1"/>
</dbReference>
<keyword evidence="2" id="KW-1185">Reference proteome</keyword>
<sequence>MPFHSPTSFMSLPIELRQGIYKYLIPDDHVPAYWVAPRIPPWPGQYGSHIRILRHDKQPCCTEILRINRQIHDEVIGLFYGTASFGVHINGPYCFFLGVKYCTEDLDLAMPNTLPPTFRLVRSLSISIFLSWSWESSTGSTLPPLPFPTPGTNLISDCLKKGSYNLSQVLFDELRPELPHMPLVAHVTIRDRGWLYKVAQLKYLGPLHILRGVDLKFDGIGPMHVDYARIIARNPELSSQKEVRHVLEKILILRKRALRQLAEQVMQDT</sequence>
<evidence type="ECO:0000313" key="2">
    <source>
        <dbReference type="Proteomes" id="UP000184330"/>
    </source>
</evidence>
<dbReference type="InterPro" id="IPR038883">
    <property type="entry name" value="AN11006-like"/>
</dbReference>
<dbReference type="STRING" id="576137.A0A1L7XL77"/>
<organism evidence="1 2">
    <name type="scientific">Phialocephala subalpina</name>
    <dbReference type="NCBI Taxonomy" id="576137"/>
    <lineage>
        <taxon>Eukaryota</taxon>
        <taxon>Fungi</taxon>
        <taxon>Dikarya</taxon>
        <taxon>Ascomycota</taxon>
        <taxon>Pezizomycotina</taxon>
        <taxon>Leotiomycetes</taxon>
        <taxon>Helotiales</taxon>
        <taxon>Mollisiaceae</taxon>
        <taxon>Phialocephala</taxon>
        <taxon>Phialocephala fortinii species complex</taxon>
    </lineage>
</organism>